<protein>
    <submittedName>
        <fullName evidence="1">Uncharacterized protein</fullName>
    </submittedName>
</protein>
<dbReference type="EMBL" id="KQ086020">
    <property type="protein sequence ID" value="KLO10655.1"/>
    <property type="molecule type" value="Genomic_DNA"/>
</dbReference>
<organism evidence="1 2">
    <name type="scientific">Schizopora paradoxa</name>
    <dbReference type="NCBI Taxonomy" id="27342"/>
    <lineage>
        <taxon>Eukaryota</taxon>
        <taxon>Fungi</taxon>
        <taxon>Dikarya</taxon>
        <taxon>Basidiomycota</taxon>
        <taxon>Agaricomycotina</taxon>
        <taxon>Agaricomycetes</taxon>
        <taxon>Hymenochaetales</taxon>
        <taxon>Schizoporaceae</taxon>
        <taxon>Schizopora</taxon>
    </lineage>
</organism>
<dbReference type="InParanoid" id="A0A0H2RFL9"/>
<reference evidence="1 2" key="1">
    <citation type="submission" date="2015-04" db="EMBL/GenBank/DDBJ databases">
        <title>Complete genome sequence of Schizopora paradoxa KUC8140, a cosmopolitan wood degrader in East Asia.</title>
        <authorList>
            <consortium name="DOE Joint Genome Institute"/>
            <person name="Min B."/>
            <person name="Park H."/>
            <person name="Jang Y."/>
            <person name="Kim J.-J."/>
            <person name="Kim K.H."/>
            <person name="Pangilinan J."/>
            <person name="Lipzen A."/>
            <person name="Riley R."/>
            <person name="Grigoriev I.V."/>
            <person name="Spatafora J.W."/>
            <person name="Choi I.-G."/>
        </authorList>
    </citation>
    <scope>NUCLEOTIDE SEQUENCE [LARGE SCALE GENOMIC DNA]</scope>
    <source>
        <strain evidence="1 2">KUC8140</strain>
    </source>
</reference>
<keyword evidence="2" id="KW-1185">Reference proteome</keyword>
<evidence type="ECO:0000313" key="1">
    <source>
        <dbReference type="EMBL" id="KLO10655.1"/>
    </source>
</evidence>
<dbReference type="Proteomes" id="UP000053477">
    <property type="component" value="Unassembled WGS sequence"/>
</dbReference>
<name>A0A0H2RFL9_9AGAM</name>
<sequence>MCEPRWVYGLPIDVKRLYEFAIEKAPECVYEDERSTTAIEVIDKYGYMLDEPLGAEVGYDVFDDKLEETLVLVLHSDSFKFNKLCLEDENFLRKELGIKEKGRWYRCFGSFSEDMIDYYKERVNELGTIPSRDDATGIKPSDSPKDVKQLTKAVATVTV</sequence>
<proteinExistence type="predicted"/>
<gene>
    <name evidence="1" type="ORF">SCHPADRAFT_906689</name>
</gene>
<dbReference type="AlphaFoldDB" id="A0A0H2RFL9"/>
<accession>A0A0H2RFL9</accession>
<evidence type="ECO:0000313" key="2">
    <source>
        <dbReference type="Proteomes" id="UP000053477"/>
    </source>
</evidence>